<dbReference type="InterPro" id="IPR000524">
    <property type="entry name" value="Tscrpt_reg_HTH_GntR"/>
</dbReference>
<dbReference type="Pfam" id="PF07729">
    <property type="entry name" value="FCD"/>
    <property type="match status" value="1"/>
</dbReference>
<dbReference type="GO" id="GO:0003700">
    <property type="term" value="F:DNA-binding transcription factor activity"/>
    <property type="evidence" value="ECO:0007669"/>
    <property type="project" value="InterPro"/>
</dbReference>
<dbReference type="RefSeq" id="WP_189171154.1">
    <property type="nucleotide sequence ID" value="NZ_BMQB01000007.1"/>
</dbReference>
<dbReference type="PRINTS" id="PR00035">
    <property type="entry name" value="HTHGNTR"/>
</dbReference>
<dbReference type="Gene3D" id="1.10.10.10">
    <property type="entry name" value="Winged helix-like DNA-binding domain superfamily/Winged helix DNA-binding domain"/>
    <property type="match status" value="1"/>
</dbReference>
<keyword evidence="1" id="KW-0805">Transcription regulation</keyword>
<comment type="caution">
    <text evidence="6">The sequence shown here is derived from an EMBL/GenBank/DDBJ whole genome shotgun (WGS) entry which is preliminary data.</text>
</comment>
<evidence type="ECO:0000313" key="6">
    <source>
        <dbReference type="EMBL" id="GGK01358.1"/>
    </source>
</evidence>
<evidence type="ECO:0000256" key="1">
    <source>
        <dbReference type="ARBA" id="ARBA00023015"/>
    </source>
</evidence>
<dbReference type="InterPro" id="IPR011711">
    <property type="entry name" value="GntR_C"/>
</dbReference>
<dbReference type="SUPFAM" id="SSF46785">
    <property type="entry name" value="Winged helix' DNA-binding domain"/>
    <property type="match status" value="1"/>
</dbReference>
<dbReference type="SUPFAM" id="SSF48008">
    <property type="entry name" value="GntR ligand-binding domain-like"/>
    <property type="match status" value="1"/>
</dbReference>
<dbReference type="CDD" id="cd07377">
    <property type="entry name" value="WHTH_GntR"/>
    <property type="match status" value="1"/>
</dbReference>
<dbReference type="Proteomes" id="UP000649739">
    <property type="component" value="Unassembled WGS sequence"/>
</dbReference>
<keyword evidence="7" id="KW-1185">Reference proteome</keyword>
<evidence type="ECO:0000256" key="3">
    <source>
        <dbReference type="ARBA" id="ARBA00023163"/>
    </source>
</evidence>
<dbReference type="PANTHER" id="PTHR43537">
    <property type="entry name" value="TRANSCRIPTIONAL REGULATOR, GNTR FAMILY"/>
    <property type="match status" value="1"/>
</dbReference>
<dbReference type="SMART" id="SM00895">
    <property type="entry name" value="FCD"/>
    <property type="match status" value="1"/>
</dbReference>
<protein>
    <recommendedName>
        <fullName evidence="5">HTH gntR-type domain-containing protein</fullName>
    </recommendedName>
</protein>
<reference evidence="6" key="1">
    <citation type="journal article" date="2014" name="Int. J. Syst. Evol. Microbiol.">
        <title>Complete genome sequence of Corynebacterium casei LMG S-19264T (=DSM 44701T), isolated from a smear-ripened cheese.</title>
        <authorList>
            <consortium name="US DOE Joint Genome Institute (JGI-PGF)"/>
            <person name="Walter F."/>
            <person name="Albersmeier A."/>
            <person name="Kalinowski J."/>
            <person name="Ruckert C."/>
        </authorList>
    </citation>
    <scope>NUCLEOTIDE SEQUENCE</scope>
    <source>
        <strain evidence="6">JCM 3090</strain>
    </source>
</reference>
<dbReference type="InterPro" id="IPR036388">
    <property type="entry name" value="WH-like_DNA-bd_sf"/>
</dbReference>
<feature type="region of interest" description="Disordered" evidence="4">
    <location>
        <begin position="235"/>
        <end position="293"/>
    </location>
</feature>
<dbReference type="GO" id="GO:0003677">
    <property type="term" value="F:DNA binding"/>
    <property type="evidence" value="ECO:0007669"/>
    <property type="project" value="UniProtKB-KW"/>
</dbReference>
<dbReference type="EMBL" id="BMQB01000007">
    <property type="protein sequence ID" value="GGK01358.1"/>
    <property type="molecule type" value="Genomic_DNA"/>
</dbReference>
<sequence>MPERPHTEDPHCRPPAYQVLADDLRTQITSGILRPGDRLPTEPELCSRSGVSRSTVREALRMLASQHLIITTRGVFGGSFVAEPNPERLAESLAGVLHLLCASGPTCGERSLEVREIIEVPGAGLAASRRTDRQVNQLDRTIVNPLAPLPARLDDYQQFHGVLAAAVHNPLYEMLVRPLHRISVADCLGEDPAVWTRVADHCRDLTARVRGRDVAGAQEAVADHLRYLRRRVDGRRSDPHAAGGHGPAAPGPGGHGPGAHGSGTHGSGGRGADDRHPGGRSADVTLAGGPVAG</sequence>
<feature type="domain" description="HTH gntR-type" evidence="5">
    <location>
        <begin position="14"/>
        <end position="84"/>
    </location>
</feature>
<evidence type="ECO:0000259" key="5">
    <source>
        <dbReference type="PROSITE" id="PS50949"/>
    </source>
</evidence>
<dbReference type="SMART" id="SM00345">
    <property type="entry name" value="HTH_GNTR"/>
    <property type="match status" value="1"/>
</dbReference>
<dbReference type="Pfam" id="PF00392">
    <property type="entry name" value="GntR"/>
    <property type="match status" value="1"/>
</dbReference>
<dbReference type="PANTHER" id="PTHR43537:SF5">
    <property type="entry name" value="UXU OPERON TRANSCRIPTIONAL REGULATOR"/>
    <property type="match status" value="1"/>
</dbReference>
<evidence type="ECO:0000256" key="4">
    <source>
        <dbReference type="SAM" id="MobiDB-lite"/>
    </source>
</evidence>
<dbReference type="InterPro" id="IPR008920">
    <property type="entry name" value="TF_FadR/GntR_C"/>
</dbReference>
<accession>A0A8J3BBA6</accession>
<dbReference type="Gene3D" id="1.20.120.530">
    <property type="entry name" value="GntR ligand-binding domain-like"/>
    <property type="match status" value="1"/>
</dbReference>
<dbReference type="PROSITE" id="PS50949">
    <property type="entry name" value="HTH_GNTR"/>
    <property type="match status" value="1"/>
</dbReference>
<gene>
    <name evidence="6" type="ORF">GCM10010123_34150</name>
</gene>
<name>A0A8J3BBA6_9ACTN</name>
<keyword evidence="3" id="KW-0804">Transcription</keyword>
<dbReference type="AlphaFoldDB" id="A0A8J3BBA6"/>
<evidence type="ECO:0000313" key="7">
    <source>
        <dbReference type="Proteomes" id="UP000649739"/>
    </source>
</evidence>
<proteinExistence type="predicted"/>
<evidence type="ECO:0000256" key="2">
    <source>
        <dbReference type="ARBA" id="ARBA00023125"/>
    </source>
</evidence>
<organism evidence="6 7">
    <name type="scientific">Pilimelia anulata</name>
    <dbReference type="NCBI Taxonomy" id="53371"/>
    <lineage>
        <taxon>Bacteria</taxon>
        <taxon>Bacillati</taxon>
        <taxon>Actinomycetota</taxon>
        <taxon>Actinomycetes</taxon>
        <taxon>Micromonosporales</taxon>
        <taxon>Micromonosporaceae</taxon>
        <taxon>Pilimelia</taxon>
    </lineage>
</organism>
<reference evidence="6" key="2">
    <citation type="submission" date="2020-09" db="EMBL/GenBank/DDBJ databases">
        <authorList>
            <person name="Sun Q."/>
            <person name="Ohkuma M."/>
        </authorList>
    </citation>
    <scope>NUCLEOTIDE SEQUENCE</scope>
    <source>
        <strain evidence="6">JCM 3090</strain>
    </source>
</reference>
<feature type="compositionally biased region" description="Gly residues" evidence="4">
    <location>
        <begin position="243"/>
        <end position="270"/>
    </location>
</feature>
<keyword evidence="2" id="KW-0238">DNA-binding</keyword>
<dbReference type="InterPro" id="IPR036390">
    <property type="entry name" value="WH_DNA-bd_sf"/>
</dbReference>